<organism evidence="3 4">
    <name type="scientific">Nocardiopsis sediminis</name>
    <dbReference type="NCBI Taxonomy" id="1778267"/>
    <lineage>
        <taxon>Bacteria</taxon>
        <taxon>Bacillati</taxon>
        <taxon>Actinomycetota</taxon>
        <taxon>Actinomycetes</taxon>
        <taxon>Streptosporangiales</taxon>
        <taxon>Nocardiopsidaceae</taxon>
        <taxon>Nocardiopsis</taxon>
    </lineage>
</organism>
<feature type="domain" description="HTH merR-type" evidence="2">
    <location>
        <begin position="5"/>
        <end position="75"/>
    </location>
</feature>
<dbReference type="InterPro" id="IPR047057">
    <property type="entry name" value="MerR_fam"/>
</dbReference>
<evidence type="ECO:0000259" key="2">
    <source>
        <dbReference type="SMART" id="SM00422"/>
    </source>
</evidence>
<dbReference type="SMART" id="SM00422">
    <property type="entry name" value="HTH_MERR"/>
    <property type="match status" value="1"/>
</dbReference>
<evidence type="ECO:0000313" key="4">
    <source>
        <dbReference type="Proteomes" id="UP001595847"/>
    </source>
</evidence>
<dbReference type="EMBL" id="JBHSBH010000007">
    <property type="protein sequence ID" value="MFC3996329.1"/>
    <property type="molecule type" value="Genomic_DNA"/>
</dbReference>
<gene>
    <name evidence="3" type="ORF">ACFOVU_10410</name>
</gene>
<keyword evidence="4" id="KW-1185">Reference proteome</keyword>
<dbReference type="RefSeq" id="WP_378532276.1">
    <property type="nucleotide sequence ID" value="NZ_JBHSBH010000007.1"/>
</dbReference>
<comment type="caution">
    <text evidence="3">The sequence shown here is derived from an EMBL/GenBank/DDBJ whole genome shotgun (WGS) entry which is preliminary data.</text>
</comment>
<protein>
    <submittedName>
        <fullName evidence="3">MerR family transcriptional regulator</fullName>
    </submittedName>
</protein>
<dbReference type="PANTHER" id="PTHR30204">
    <property type="entry name" value="REDOX-CYCLING DRUG-SENSING TRANSCRIPTIONAL ACTIVATOR SOXR"/>
    <property type="match status" value="1"/>
</dbReference>
<dbReference type="SUPFAM" id="SSF46955">
    <property type="entry name" value="Putative DNA-binding domain"/>
    <property type="match status" value="1"/>
</dbReference>
<reference evidence="4" key="1">
    <citation type="journal article" date="2019" name="Int. J. Syst. Evol. Microbiol.">
        <title>The Global Catalogue of Microorganisms (GCM) 10K type strain sequencing project: providing services to taxonomists for standard genome sequencing and annotation.</title>
        <authorList>
            <consortium name="The Broad Institute Genomics Platform"/>
            <consortium name="The Broad Institute Genome Sequencing Center for Infectious Disease"/>
            <person name="Wu L."/>
            <person name="Ma J."/>
        </authorList>
    </citation>
    <scope>NUCLEOTIDE SEQUENCE [LARGE SCALE GENOMIC DNA]</scope>
    <source>
        <strain evidence="4">TBRC 1826</strain>
    </source>
</reference>
<dbReference type="Proteomes" id="UP001595847">
    <property type="component" value="Unassembled WGS sequence"/>
</dbReference>
<dbReference type="PANTHER" id="PTHR30204:SF97">
    <property type="entry name" value="MERR FAMILY REGULATORY PROTEIN"/>
    <property type="match status" value="1"/>
</dbReference>
<proteinExistence type="predicted"/>
<dbReference type="InterPro" id="IPR000551">
    <property type="entry name" value="MerR-type_HTH_dom"/>
</dbReference>
<evidence type="ECO:0000313" key="3">
    <source>
        <dbReference type="EMBL" id="MFC3996329.1"/>
    </source>
</evidence>
<accession>A0ABV8FLT3</accession>
<dbReference type="Pfam" id="PF13411">
    <property type="entry name" value="MerR_1"/>
    <property type="match status" value="1"/>
</dbReference>
<dbReference type="InterPro" id="IPR009061">
    <property type="entry name" value="DNA-bd_dom_put_sf"/>
</dbReference>
<keyword evidence="1" id="KW-0238">DNA-binding</keyword>
<dbReference type="Gene3D" id="1.10.1660.10">
    <property type="match status" value="1"/>
</dbReference>
<name>A0ABV8FLT3_9ACTN</name>
<evidence type="ECO:0000256" key="1">
    <source>
        <dbReference type="ARBA" id="ARBA00023125"/>
    </source>
</evidence>
<sequence length="300" mass="31919">MRTTLTAGEFQLLTGLSAKALRLYAERGILPPAFVDAGSGYRHYAPSQIQHGATIGLLRRARVPLSELATASEFPFGQWREAVRVRRQLEDFYLDVAERVAAFDPARFTAHTRPAPALEWIGVIIGLDIPDAFDEHAEAFTALSVSTPAVDDAFAGALAELGAEPAPMCWTAVPDTGTGGPGAQMLLARPWAGGADERTRALIEQRVRSGTGQDVRAVAGTLPQRDEVTFAAAQGDEFSPVDEAASGFLHVLAFEEHAARHGLARLGRSARQVVHGPSLFSGDAQGEPVSVFDARPAGVS</sequence>